<keyword evidence="2" id="KW-0675">Receptor</keyword>
<keyword evidence="3" id="KW-1185">Reference proteome</keyword>
<reference evidence="2 3" key="1">
    <citation type="submission" date="2013-11" db="EMBL/GenBank/DDBJ databases">
        <title>The Damaraland mole rat (Fukomys damarensis) genome and evolution of African mole rats.</title>
        <authorList>
            <person name="Gladyshev V.N."/>
            <person name="Fang X."/>
        </authorList>
    </citation>
    <scope>NUCLEOTIDE SEQUENCE [LARGE SCALE GENOMIC DNA]</scope>
    <source>
        <tissue evidence="2">Liver</tissue>
    </source>
</reference>
<evidence type="ECO:0000313" key="2">
    <source>
        <dbReference type="EMBL" id="KFO24064.1"/>
    </source>
</evidence>
<evidence type="ECO:0000313" key="3">
    <source>
        <dbReference type="Proteomes" id="UP000028990"/>
    </source>
</evidence>
<gene>
    <name evidence="2" type="ORF">H920_14519</name>
</gene>
<feature type="region of interest" description="Disordered" evidence="1">
    <location>
        <begin position="64"/>
        <end position="138"/>
    </location>
</feature>
<sequence>MLLGCFALLWYIYKKTKYAFSPRSSLPQHLKEFLGHPHHGTFLVFSFPLSCESDVFDKLNVITESSESSKQNPDDSCSLEAPSGLGPPELFSKEEIYSAGPSDTAIPESPSEGDQQDNLSKHQIYNSQTVDLSKQPED</sequence>
<dbReference type="EMBL" id="KN123659">
    <property type="protein sequence ID" value="KFO24064.1"/>
    <property type="molecule type" value="Genomic_DNA"/>
</dbReference>
<dbReference type="AlphaFoldDB" id="A0A091CWG9"/>
<organism evidence="2 3">
    <name type="scientific">Fukomys damarensis</name>
    <name type="common">Damaraland mole rat</name>
    <name type="synonym">Cryptomys damarensis</name>
    <dbReference type="NCBI Taxonomy" id="885580"/>
    <lineage>
        <taxon>Eukaryota</taxon>
        <taxon>Metazoa</taxon>
        <taxon>Chordata</taxon>
        <taxon>Craniata</taxon>
        <taxon>Vertebrata</taxon>
        <taxon>Euteleostomi</taxon>
        <taxon>Mammalia</taxon>
        <taxon>Eutheria</taxon>
        <taxon>Euarchontoglires</taxon>
        <taxon>Glires</taxon>
        <taxon>Rodentia</taxon>
        <taxon>Hystricomorpha</taxon>
        <taxon>Bathyergidae</taxon>
        <taxon>Fukomys</taxon>
    </lineage>
</organism>
<evidence type="ECO:0000256" key="1">
    <source>
        <dbReference type="SAM" id="MobiDB-lite"/>
    </source>
</evidence>
<feature type="compositionally biased region" description="Polar residues" evidence="1">
    <location>
        <begin position="64"/>
        <end position="75"/>
    </location>
</feature>
<accession>A0A091CWG9</accession>
<name>A0A091CWG9_FUKDA</name>
<dbReference type="Proteomes" id="UP000028990">
    <property type="component" value="Unassembled WGS sequence"/>
</dbReference>
<feature type="compositionally biased region" description="Polar residues" evidence="1">
    <location>
        <begin position="112"/>
        <end position="132"/>
    </location>
</feature>
<proteinExistence type="predicted"/>
<protein>
    <submittedName>
        <fullName evidence="2">Interleukin-10 receptor subunit beta</fullName>
    </submittedName>
</protein>